<feature type="compositionally biased region" description="Polar residues" evidence="1">
    <location>
        <begin position="41"/>
        <end position="55"/>
    </location>
</feature>
<comment type="caution">
    <text evidence="2">The sequence shown here is derived from an EMBL/GenBank/DDBJ whole genome shotgun (WGS) entry which is preliminary data.</text>
</comment>
<feature type="compositionally biased region" description="Polar residues" evidence="1">
    <location>
        <begin position="93"/>
        <end position="112"/>
    </location>
</feature>
<sequence>MQRSIGKRIRMDEPPPPEYDTTNPMTPIDGSEIQEPYTPYGNYNNQSHTPVHTGEIYSNENYGVLSNNYAAPQTSEDQISTPVQYDVQEQYDLHSQQLPNQSSYENQPTNSYEPPLTPLNLRGRITRSRLRSKFHVFMQIWSVGQLAKRQSWKKE</sequence>
<dbReference type="EMBL" id="JBFDAA010000022">
    <property type="protein sequence ID" value="KAL1110343.1"/>
    <property type="molecule type" value="Genomic_DNA"/>
</dbReference>
<organism evidence="2 3">
    <name type="scientific">Ranatra chinensis</name>
    <dbReference type="NCBI Taxonomy" id="642074"/>
    <lineage>
        <taxon>Eukaryota</taxon>
        <taxon>Metazoa</taxon>
        <taxon>Ecdysozoa</taxon>
        <taxon>Arthropoda</taxon>
        <taxon>Hexapoda</taxon>
        <taxon>Insecta</taxon>
        <taxon>Pterygota</taxon>
        <taxon>Neoptera</taxon>
        <taxon>Paraneoptera</taxon>
        <taxon>Hemiptera</taxon>
        <taxon>Heteroptera</taxon>
        <taxon>Panheteroptera</taxon>
        <taxon>Nepomorpha</taxon>
        <taxon>Nepidae</taxon>
        <taxon>Ranatrinae</taxon>
        <taxon>Ranatra</taxon>
    </lineage>
</organism>
<keyword evidence="3" id="KW-1185">Reference proteome</keyword>
<proteinExistence type="predicted"/>
<accession>A0ABD0Y6D9</accession>
<name>A0ABD0Y6D9_9HEMI</name>
<reference evidence="2 3" key="1">
    <citation type="submission" date="2024-07" db="EMBL/GenBank/DDBJ databases">
        <title>Chromosome-level genome assembly of the water stick insect Ranatra chinensis (Heteroptera: Nepidae).</title>
        <authorList>
            <person name="Liu X."/>
        </authorList>
    </citation>
    <scope>NUCLEOTIDE SEQUENCE [LARGE SCALE GENOMIC DNA]</scope>
    <source>
        <strain evidence="2">Cailab_2021Rc</strain>
        <tissue evidence="2">Muscle</tissue>
    </source>
</reference>
<feature type="region of interest" description="Disordered" evidence="1">
    <location>
        <begin position="1"/>
        <end position="55"/>
    </location>
</feature>
<evidence type="ECO:0000256" key="1">
    <source>
        <dbReference type="SAM" id="MobiDB-lite"/>
    </source>
</evidence>
<protein>
    <submittedName>
        <fullName evidence="2">Uncharacterized protein</fullName>
    </submittedName>
</protein>
<feature type="region of interest" description="Disordered" evidence="1">
    <location>
        <begin position="90"/>
        <end position="118"/>
    </location>
</feature>
<gene>
    <name evidence="2" type="ORF">AAG570_007874</name>
</gene>
<dbReference type="Proteomes" id="UP001558652">
    <property type="component" value="Unassembled WGS sequence"/>
</dbReference>
<dbReference type="AlphaFoldDB" id="A0ABD0Y6D9"/>
<evidence type="ECO:0000313" key="3">
    <source>
        <dbReference type="Proteomes" id="UP001558652"/>
    </source>
</evidence>
<evidence type="ECO:0000313" key="2">
    <source>
        <dbReference type="EMBL" id="KAL1110343.1"/>
    </source>
</evidence>